<evidence type="ECO:0000313" key="2">
    <source>
        <dbReference type="EMBL" id="GFP38280.1"/>
    </source>
</evidence>
<keyword evidence="1" id="KW-0812">Transmembrane</keyword>
<feature type="transmembrane region" description="Helical" evidence="1">
    <location>
        <begin position="148"/>
        <end position="169"/>
    </location>
</feature>
<feature type="non-terminal residue" evidence="2">
    <location>
        <position position="1"/>
    </location>
</feature>
<comment type="caution">
    <text evidence="2">The sequence shown here is derived from an EMBL/GenBank/DDBJ whole genome shotgun (WGS) entry which is preliminary data.</text>
</comment>
<dbReference type="AlphaFoldDB" id="A0A6V8Q1I2"/>
<gene>
    <name evidence="2" type="ORF">HKBW3S44_01960</name>
</gene>
<evidence type="ECO:0000313" key="3">
    <source>
        <dbReference type="Proteomes" id="UP000561271"/>
    </source>
</evidence>
<sequence>FVLAHALTFLAAIKLNQARLLFGFGPALTTVLFFSLSLLAIRLTVPYGDLIKGLVYPLPWYYRLSSSAGMIFMAGFFTAVIAVLTILVFNQARLLPQAFFPGAASMQKEKKGIGISARADYGLAGGVQILLLFSLAATNLAVLQWPRGMGGVCFIAMFYGFSTWANCLLS</sequence>
<evidence type="ECO:0000256" key="1">
    <source>
        <dbReference type="SAM" id="Phobius"/>
    </source>
</evidence>
<dbReference type="EMBL" id="BLSC01000467">
    <property type="protein sequence ID" value="GFP38280.1"/>
    <property type="molecule type" value="Genomic_DNA"/>
</dbReference>
<feature type="transmembrane region" description="Helical" evidence="1">
    <location>
        <begin position="61"/>
        <end position="89"/>
    </location>
</feature>
<feature type="transmembrane region" description="Helical" evidence="1">
    <location>
        <begin position="121"/>
        <end position="142"/>
    </location>
</feature>
<name>A0A6V8Q1I2_9ACTN</name>
<reference evidence="2 3" key="1">
    <citation type="journal article" date="2020" name="Front. Microbiol.">
        <title>Single-cell genomics of novel Actinobacteria with the Wood-Ljungdahl pathway discovered in a serpentinizing system.</title>
        <authorList>
            <person name="Merino N."/>
            <person name="Kawai M."/>
            <person name="Boyd E.S."/>
            <person name="Colman D.R."/>
            <person name="McGlynn S.E."/>
            <person name="Nealson K.H."/>
            <person name="Kurokawa K."/>
            <person name="Hongoh Y."/>
        </authorList>
    </citation>
    <scope>NUCLEOTIDE SEQUENCE [LARGE SCALE GENOMIC DNA]</scope>
    <source>
        <strain evidence="2 3">S44</strain>
    </source>
</reference>
<organism evidence="2 3">
    <name type="scientific">Candidatus Hakubella thermalkaliphila</name>
    <dbReference type="NCBI Taxonomy" id="2754717"/>
    <lineage>
        <taxon>Bacteria</taxon>
        <taxon>Bacillati</taxon>
        <taxon>Actinomycetota</taxon>
        <taxon>Actinomycetota incertae sedis</taxon>
        <taxon>Candidatus Hakubellales</taxon>
        <taxon>Candidatus Hakubellaceae</taxon>
        <taxon>Candidatus Hakubella</taxon>
    </lineage>
</organism>
<dbReference type="Proteomes" id="UP000561271">
    <property type="component" value="Unassembled WGS sequence"/>
</dbReference>
<feature type="transmembrane region" description="Helical" evidence="1">
    <location>
        <begin position="20"/>
        <end position="41"/>
    </location>
</feature>
<keyword evidence="1" id="KW-1133">Transmembrane helix</keyword>
<proteinExistence type="predicted"/>
<dbReference type="RefSeq" id="WP_176232271.1">
    <property type="nucleotide sequence ID" value="NZ_BLSC01000467.1"/>
</dbReference>
<protein>
    <submittedName>
        <fullName evidence="2">Uncharacterized protein</fullName>
    </submittedName>
</protein>
<keyword evidence="1" id="KW-0472">Membrane</keyword>
<accession>A0A6V8Q1I2</accession>